<protein>
    <submittedName>
        <fullName evidence="2">Uncharacterized protein</fullName>
    </submittedName>
</protein>
<dbReference type="InParanoid" id="A0A1Y1XZG0"/>
<feature type="region of interest" description="Disordered" evidence="1">
    <location>
        <begin position="264"/>
        <end position="288"/>
    </location>
</feature>
<dbReference type="EMBL" id="MCFE01000341">
    <property type="protein sequence ID" value="ORX91121.1"/>
    <property type="molecule type" value="Genomic_DNA"/>
</dbReference>
<evidence type="ECO:0000256" key="1">
    <source>
        <dbReference type="SAM" id="MobiDB-lite"/>
    </source>
</evidence>
<gene>
    <name evidence="2" type="ORF">K493DRAFT_379412</name>
</gene>
<reference evidence="2 3" key="1">
    <citation type="submission" date="2016-07" db="EMBL/GenBank/DDBJ databases">
        <title>Pervasive Adenine N6-methylation of Active Genes in Fungi.</title>
        <authorList>
            <consortium name="DOE Joint Genome Institute"/>
            <person name="Mondo S.J."/>
            <person name="Dannebaum R.O."/>
            <person name="Kuo R.C."/>
            <person name="Labutti K."/>
            <person name="Haridas S."/>
            <person name="Kuo A."/>
            <person name="Salamov A."/>
            <person name="Ahrendt S.R."/>
            <person name="Lipzen A."/>
            <person name="Sullivan W."/>
            <person name="Andreopoulos W.B."/>
            <person name="Clum A."/>
            <person name="Lindquist E."/>
            <person name="Daum C."/>
            <person name="Ramamoorthy G.K."/>
            <person name="Gryganskyi A."/>
            <person name="Culley D."/>
            <person name="Magnuson J.K."/>
            <person name="James T.Y."/>
            <person name="O'Malley M.A."/>
            <person name="Stajich J.E."/>
            <person name="Spatafora J.W."/>
            <person name="Visel A."/>
            <person name="Grigoriev I.V."/>
        </authorList>
    </citation>
    <scope>NUCLEOTIDE SEQUENCE [LARGE SCALE GENOMIC DNA]</scope>
    <source>
        <strain evidence="2 3">CBS 931.73</strain>
    </source>
</reference>
<name>A0A1Y1XZG0_9FUNG</name>
<feature type="compositionally biased region" description="Low complexity" evidence="1">
    <location>
        <begin position="530"/>
        <end position="541"/>
    </location>
</feature>
<evidence type="ECO:0000313" key="2">
    <source>
        <dbReference type="EMBL" id="ORX91121.1"/>
    </source>
</evidence>
<feature type="region of interest" description="Disordered" evidence="1">
    <location>
        <begin position="392"/>
        <end position="498"/>
    </location>
</feature>
<proteinExistence type="predicted"/>
<feature type="compositionally biased region" description="Polar residues" evidence="1">
    <location>
        <begin position="361"/>
        <end position="379"/>
    </location>
</feature>
<feature type="region of interest" description="Disordered" evidence="1">
    <location>
        <begin position="359"/>
        <end position="379"/>
    </location>
</feature>
<feature type="region of interest" description="Disordered" evidence="1">
    <location>
        <begin position="510"/>
        <end position="617"/>
    </location>
</feature>
<keyword evidence="3" id="KW-1185">Reference proteome</keyword>
<sequence length="617" mass="68130">MIRGEQLKQYIEESLQYDVRDVEQFYSKTKASKISFTLDLEHQLNVVHSSSDLVAEILVSWLSSPETQALLRKHLSERLTDKVLSSLPEGYFVEKKPKQFDIPLHPGSYKRRELREYVAKSWQYLTGVSRPNYTNPKKRPKNMPKHIPWKDPLFMSIPQLRLASQWLSYIIDGITAKRISPDQFRDSGIDDSVKAEVIKGIRTVKKSDKFKLNFNKSEIPKFTDSIMPPILGPPIARDYMVSSEGPRRVSCDVIRWDGSCPAFNIQSNNQDPERNERSVRDSRPRSMSNIEIGEVQRASGRESLTANEPYQPFHTLSFSSKSLKSSSQVLPLANQGGLQFVMKPVNQLSMQTLPFKVKPSSEVSNAQNPSNGDSLEQNDLPRSSQYQFVAHQVSGRDAPGHQPPAASNYPIPGALPPVQTPTPTSQPLYGSHIIPAQDTTGSPKSEGGKQSRKNSVAKSPKKKRKKSEEFKITLPPPATNGPRNRRLSLGAKAGDSASTQFVFVSYPERRASVSSVANPGNAPASVLAPSNTSHTSTSSFSGGSGPDGKVTPSGSPEPAVHQDSSPTTKESPKSLTFHNFVPPSDGVATRAKTRKKSLSGGKKRQFAFSEYMKSSPS</sequence>
<evidence type="ECO:0000313" key="3">
    <source>
        <dbReference type="Proteomes" id="UP000193498"/>
    </source>
</evidence>
<accession>A0A1Y1XZG0</accession>
<dbReference type="Proteomes" id="UP000193498">
    <property type="component" value="Unassembled WGS sequence"/>
</dbReference>
<feature type="compositionally biased region" description="Basic and acidic residues" evidence="1">
    <location>
        <begin position="271"/>
        <end position="284"/>
    </location>
</feature>
<feature type="compositionally biased region" description="Basic residues" evidence="1">
    <location>
        <begin position="591"/>
        <end position="605"/>
    </location>
</feature>
<dbReference type="AlphaFoldDB" id="A0A1Y1XZG0"/>
<comment type="caution">
    <text evidence="2">The sequence shown here is derived from an EMBL/GenBank/DDBJ whole genome shotgun (WGS) entry which is preliminary data.</text>
</comment>
<feature type="compositionally biased region" description="Polar residues" evidence="1">
    <location>
        <begin position="562"/>
        <end position="577"/>
    </location>
</feature>
<organism evidence="2 3">
    <name type="scientific">Basidiobolus meristosporus CBS 931.73</name>
    <dbReference type="NCBI Taxonomy" id="1314790"/>
    <lineage>
        <taxon>Eukaryota</taxon>
        <taxon>Fungi</taxon>
        <taxon>Fungi incertae sedis</taxon>
        <taxon>Zoopagomycota</taxon>
        <taxon>Entomophthoromycotina</taxon>
        <taxon>Basidiobolomycetes</taxon>
        <taxon>Basidiobolales</taxon>
        <taxon>Basidiobolaceae</taxon>
        <taxon>Basidiobolus</taxon>
    </lineage>
</organism>